<name>A0A640KKL9_LEITA</name>
<dbReference type="OrthoDB" id="262819at2759"/>
<dbReference type="VEuPathDB" id="TriTrypDB:LtaPh_2016961"/>
<dbReference type="GO" id="GO:0016787">
    <property type="term" value="F:hydrolase activity"/>
    <property type="evidence" value="ECO:0007669"/>
    <property type="project" value="UniProtKB-KW"/>
</dbReference>
<gene>
    <name evidence="1" type="ORF">LtaPh_2016961</name>
</gene>
<dbReference type="EMBL" id="BLBS01000025">
    <property type="protein sequence ID" value="GET88227.1"/>
    <property type="molecule type" value="Genomic_DNA"/>
</dbReference>
<dbReference type="AlphaFoldDB" id="A0A640KKL9"/>
<keyword evidence="2" id="KW-1185">Reference proteome</keyword>
<sequence>MVLHTQLHPCFVHTEPTAVVVIVGISKSTATYAEPGQAAGHDCLILRKISDTQKRRGELMIVVLTDKTDCRRLRYLVRLRVVVRHDIGLQPAQLVLGAMRLCNAGDDLLHQAGHPGLSITVQAAQRATHAHGVWNHVVRTGATDDLRHAQYRGLQRAHAARYNGLEVSHHLGRNKNGVDTQLRLRGMTASAADNNVKVVACTHNRSYTTPDRPGWAHDVDMQPKDHGHPIQYTKAHQLLRTARDHLLGMLEDKANSATNAVAHLAQHLRRPKQHRCVSVVATRVHHARPFRAEGLTALLLQRQRVHVGTQGVHRALASAAPQVRHDAVRRQPANVQRCGHAAENVGHVVSSGLLLIRNIWILVDVAAPLHNLRLHSCDKGLHK</sequence>
<proteinExistence type="predicted"/>
<reference evidence="1" key="1">
    <citation type="submission" date="2019-11" db="EMBL/GenBank/DDBJ databases">
        <title>Leishmania tarentolae CDS.</title>
        <authorList>
            <person name="Goto Y."/>
            <person name="Yamagishi J."/>
        </authorList>
    </citation>
    <scope>NUCLEOTIDE SEQUENCE [LARGE SCALE GENOMIC DNA]</scope>
    <source>
        <strain evidence="1">Parrot Tar II</strain>
    </source>
</reference>
<protein>
    <submittedName>
        <fullName evidence="1">Amidohydrolase, putative</fullName>
    </submittedName>
</protein>
<evidence type="ECO:0000313" key="1">
    <source>
        <dbReference type="EMBL" id="GET88227.1"/>
    </source>
</evidence>
<evidence type="ECO:0000313" key="2">
    <source>
        <dbReference type="Proteomes" id="UP000419144"/>
    </source>
</evidence>
<dbReference type="Proteomes" id="UP000419144">
    <property type="component" value="Unassembled WGS sequence"/>
</dbReference>
<accession>A0A640KKL9</accession>
<organism evidence="1 2">
    <name type="scientific">Leishmania tarentolae</name>
    <name type="common">Sauroleishmania tarentolae</name>
    <dbReference type="NCBI Taxonomy" id="5689"/>
    <lineage>
        <taxon>Eukaryota</taxon>
        <taxon>Discoba</taxon>
        <taxon>Euglenozoa</taxon>
        <taxon>Kinetoplastea</taxon>
        <taxon>Metakinetoplastina</taxon>
        <taxon>Trypanosomatida</taxon>
        <taxon>Trypanosomatidae</taxon>
        <taxon>Leishmaniinae</taxon>
        <taxon>Leishmania</taxon>
        <taxon>lizard Leishmania</taxon>
    </lineage>
</organism>
<comment type="caution">
    <text evidence="1">The sequence shown here is derived from an EMBL/GenBank/DDBJ whole genome shotgun (WGS) entry which is preliminary data.</text>
</comment>